<proteinExistence type="predicted"/>
<organism evidence="2 3">
    <name type="scientific">Sorangium cellulosum</name>
    <name type="common">Polyangium cellulosum</name>
    <dbReference type="NCBI Taxonomy" id="56"/>
    <lineage>
        <taxon>Bacteria</taxon>
        <taxon>Pseudomonadati</taxon>
        <taxon>Myxococcota</taxon>
        <taxon>Polyangia</taxon>
        <taxon>Polyangiales</taxon>
        <taxon>Polyangiaceae</taxon>
        <taxon>Sorangium</taxon>
    </lineage>
</organism>
<feature type="region of interest" description="Disordered" evidence="1">
    <location>
        <begin position="1"/>
        <end position="26"/>
    </location>
</feature>
<dbReference type="AlphaFoldDB" id="A0A4P2Q4G6"/>
<gene>
    <name evidence="2" type="ORF">SOCEGT47_047920</name>
</gene>
<feature type="compositionally biased region" description="Basic and acidic residues" evidence="1">
    <location>
        <begin position="1"/>
        <end position="19"/>
    </location>
</feature>
<dbReference type="PANTHER" id="PTHR34822:SF1">
    <property type="entry name" value="GRPB FAMILY PROTEIN"/>
    <property type="match status" value="1"/>
</dbReference>
<dbReference type="Proteomes" id="UP000295781">
    <property type="component" value="Chromosome"/>
</dbReference>
<evidence type="ECO:0000313" key="2">
    <source>
        <dbReference type="EMBL" id="AUX24255.1"/>
    </source>
</evidence>
<name>A0A4P2Q4G6_SORCE</name>
<sequence length="200" mass="22493">MPTPEEITKHHEPAPDHDPWVNGPPRPAPIVVVDPDARWPQQFDLIAQRIRAALGEAALAIEHVGSTSVPRLPAKPTIDVDLTVADPADERAYVPALSSAGFTLVVREPDWHEHRLLTLAEPNSNVHVFGPDCPEVIRHRMFRRWLIDHPEELDLYRRAKLAAAAEISARGGTVMDYNRHKEPAIRAIYDRMFRASGLIR</sequence>
<protein>
    <recommendedName>
        <fullName evidence="4">GrpB family protein</fullName>
    </recommendedName>
</protein>
<dbReference type="Pfam" id="PF04229">
    <property type="entry name" value="GrpB"/>
    <property type="match status" value="1"/>
</dbReference>
<dbReference type="InterPro" id="IPR043519">
    <property type="entry name" value="NT_sf"/>
</dbReference>
<evidence type="ECO:0008006" key="4">
    <source>
        <dbReference type="Google" id="ProtNLM"/>
    </source>
</evidence>
<dbReference type="InterPro" id="IPR007344">
    <property type="entry name" value="GrpB/CoaE"/>
</dbReference>
<dbReference type="Gene3D" id="3.30.460.10">
    <property type="entry name" value="Beta Polymerase, domain 2"/>
    <property type="match status" value="1"/>
</dbReference>
<accession>A0A4P2Q4G6</accession>
<reference evidence="2 3" key="1">
    <citation type="submission" date="2015-09" db="EMBL/GenBank/DDBJ databases">
        <title>Sorangium comparison.</title>
        <authorList>
            <person name="Zaburannyi N."/>
            <person name="Bunk B."/>
            <person name="Overmann J."/>
            <person name="Mueller R."/>
        </authorList>
    </citation>
    <scope>NUCLEOTIDE SEQUENCE [LARGE SCALE GENOMIC DNA]</scope>
    <source>
        <strain evidence="2 3">So ceGT47</strain>
    </source>
</reference>
<evidence type="ECO:0000256" key="1">
    <source>
        <dbReference type="SAM" id="MobiDB-lite"/>
    </source>
</evidence>
<dbReference type="SUPFAM" id="SSF81301">
    <property type="entry name" value="Nucleotidyltransferase"/>
    <property type="match status" value="1"/>
</dbReference>
<dbReference type="PANTHER" id="PTHR34822">
    <property type="entry name" value="GRPB DOMAIN PROTEIN (AFU_ORTHOLOGUE AFUA_1G01530)"/>
    <property type="match status" value="1"/>
</dbReference>
<dbReference type="EMBL" id="CP012670">
    <property type="protein sequence ID" value="AUX24255.1"/>
    <property type="molecule type" value="Genomic_DNA"/>
</dbReference>
<evidence type="ECO:0000313" key="3">
    <source>
        <dbReference type="Proteomes" id="UP000295781"/>
    </source>
</evidence>
<dbReference type="OrthoDB" id="9799092at2"/>
<dbReference type="RefSeq" id="WP_129350026.1">
    <property type="nucleotide sequence ID" value="NZ_CP012670.1"/>
</dbReference>